<dbReference type="RefSeq" id="WP_167111905.1">
    <property type="nucleotide sequence ID" value="NZ_JAAQTO010000013.1"/>
</dbReference>
<name>A0ABX0PP30_9GAMM</name>
<organism evidence="3 4">
    <name type="scientific">Billgrantia bachuensis</name>
    <dbReference type="NCBI Taxonomy" id="2717286"/>
    <lineage>
        <taxon>Bacteria</taxon>
        <taxon>Pseudomonadati</taxon>
        <taxon>Pseudomonadota</taxon>
        <taxon>Gammaproteobacteria</taxon>
        <taxon>Oceanospirillales</taxon>
        <taxon>Halomonadaceae</taxon>
        <taxon>Billgrantia</taxon>
    </lineage>
</organism>
<accession>A0ABX0PP30</accession>
<reference evidence="3 4" key="1">
    <citation type="submission" date="2020-03" db="EMBL/GenBank/DDBJ databases">
        <title>Identification of Halomonas strains.</title>
        <authorList>
            <person name="Xiao Z."/>
            <person name="Dong F."/>
            <person name="Wang Z."/>
            <person name="Zhao J.-Y."/>
        </authorList>
    </citation>
    <scope>NUCLEOTIDE SEQUENCE [LARGE SCALE GENOMIC DNA]</scope>
    <source>
        <strain evidence="3 4">DX6</strain>
    </source>
</reference>
<comment type="caution">
    <text evidence="3">The sequence shown here is derived from an EMBL/GenBank/DDBJ whole genome shotgun (WGS) entry which is preliminary data.</text>
</comment>
<evidence type="ECO:0000313" key="4">
    <source>
        <dbReference type="Proteomes" id="UP001318321"/>
    </source>
</evidence>
<evidence type="ECO:0000313" key="3">
    <source>
        <dbReference type="EMBL" id="NIC04920.1"/>
    </source>
</evidence>
<gene>
    <name evidence="3" type="ORF">HBJ55_05715</name>
</gene>
<evidence type="ECO:0000256" key="1">
    <source>
        <dbReference type="SAM" id="MobiDB-lite"/>
    </source>
</evidence>
<sequence length="154" mass="17414">MSDTQSRASSEASAGNSNDRHGLDRDELRQQAEETRNELRDAARQQAESLLDRQKSAAADQAERVTTVLHKMADEFERQEQPYFSGCVNELAKRSDAFSRNLRERDLEALMEQTRHYSRQHPALFMGGAIAAGFMLSRFMRSSGQSDLPSSRSM</sequence>
<keyword evidence="2" id="KW-1133">Transmembrane helix</keyword>
<proteinExistence type="predicted"/>
<feature type="compositionally biased region" description="Polar residues" evidence="1">
    <location>
        <begin position="1"/>
        <end position="17"/>
    </location>
</feature>
<feature type="region of interest" description="Disordered" evidence="1">
    <location>
        <begin position="1"/>
        <end position="62"/>
    </location>
</feature>
<dbReference type="Proteomes" id="UP001318321">
    <property type="component" value="Unassembled WGS sequence"/>
</dbReference>
<protein>
    <recommendedName>
        <fullName evidence="5">DUF883 domain-containing protein</fullName>
    </recommendedName>
</protein>
<feature type="compositionally biased region" description="Basic and acidic residues" evidence="1">
    <location>
        <begin position="18"/>
        <end position="43"/>
    </location>
</feature>
<keyword evidence="4" id="KW-1185">Reference proteome</keyword>
<dbReference type="EMBL" id="JAAQTO010000013">
    <property type="protein sequence ID" value="NIC04920.1"/>
    <property type="molecule type" value="Genomic_DNA"/>
</dbReference>
<evidence type="ECO:0000256" key="2">
    <source>
        <dbReference type="SAM" id="Phobius"/>
    </source>
</evidence>
<evidence type="ECO:0008006" key="5">
    <source>
        <dbReference type="Google" id="ProtNLM"/>
    </source>
</evidence>
<keyword evidence="2" id="KW-0472">Membrane</keyword>
<keyword evidence="2" id="KW-0812">Transmembrane</keyword>
<feature type="transmembrane region" description="Helical" evidence="2">
    <location>
        <begin position="123"/>
        <end position="140"/>
    </location>
</feature>